<dbReference type="Pfam" id="PF24517">
    <property type="entry name" value="CBM96"/>
    <property type="match status" value="1"/>
</dbReference>
<feature type="region of interest" description="Disordered" evidence="5">
    <location>
        <begin position="780"/>
        <end position="875"/>
    </location>
</feature>
<feature type="compositionally biased region" description="Basic and acidic residues" evidence="5">
    <location>
        <begin position="1226"/>
        <end position="1235"/>
    </location>
</feature>
<feature type="domain" description="Teneurin-like YD-shell" evidence="8">
    <location>
        <begin position="1295"/>
        <end position="1482"/>
    </location>
</feature>
<dbReference type="Pfam" id="PF25023">
    <property type="entry name" value="TEN_YD-shell"/>
    <property type="match status" value="2"/>
</dbReference>
<feature type="region of interest" description="Disordered" evidence="5">
    <location>
        <begin position="1198"/>
        <end position="1235"/>
    </location>
</feature>
<dbReference type="Proteomes" id="UP000215459">
    <property type="component" value="Unassembled WGS sequence"/>
</dbReference>
<dbReference type="InterPro" id="IPR050708">
    <property type="entry name" value="T6SS_VgrG/RHS"/>
</dbReference>
<gene>
    <name evidence="9" type="ORF">CHM34_13320</name>
</gene>
<feature type="domain" description="DUF6531" evidence="6">
    <location>
        <begin position="459"/>
        <end position="536"/>
    </location>
</feature>
<dbReference type="Gene3D" id="3.90.930.1">
    <property type="match status" value="1"/>
</dbReference>
<feature type="compositionally biased region" description="Basic and acidic residues" evidence="5">
    <location>
        <begin position="416"/>
        <end position="425"/>
    </location>
</feature>
<dbReference type="NCBIfam" id="TIGR01643">
    <property type="entry name" value="YD_repeat_2x"/>
    <property type="match status" value="9"/>
</dbReference>
<evidence type="ECO:0000259" key="6">
    <source>
        <dbReference type="Pfam" id="PF20148"/>
    </source>
</evidence>
<dbReference type="Gene3D" id="2.60.120.970">
    <property type="match status" value="1"/>
</dbReference>
<evidence type="ECO:0000313" key="9">
    <source>
        <dbReference type="EMBL" id="OYD06916.1"/>
    </source>
</evidence>
<feature type="compositionally biased region" description="Polar residues" evidence="5">
    <location>
        <begin position="787"/>
        <end position="802"/>
    </location>
</feature>
<proteinExistence type="predicted"/>
<evidence type="ECO:0000256" key="5">
    <source>
        <dbReference type="SAM" id="MobiDB-lite"/>
    </source>
</evidence>
<evidence type="ECO:0000313" key="10">
    <source>
        <dbReference type="Proteomes" id="UP000215459"/>
    </source>
</evidence>
<sequence length="1868" mass="211291">MSYKWRKTLIWISCIAIVAMAGAAVLPDYSRAYAMEKNQPKPKELTHLRTAHSKTFVDPVKKQYRLEAYLEPIHFRSQGQWKTIDNRVKKAKKGQALGKNLTYINGANRYRVGFAPSSRANKLVRFQLGKTFVDFGLSGQPDAVKPDIDENRVTYPEVYPETDLVYYADHTGIKEEWVLKKYQGKHTFSMTLNTRGVTPKKQKDGSVDFVDADGNTRFSVPRPFMVDENLRSSDEVELEIREEKGKTHLDLKADEDWLKDPDRAYPVRIDPSLSIQGVGETFDTFVGDGGSETDADTNFGSRTFLTTGNNPDHGISRSLLRFDLKPVLSGAKITSARLRMQQVLDNGHTETVNLHSITEDWDSMEATWNNQPEVGEVLDDTDVSGPDAYTFDLTDQAREWYRGETANYGVELRLENEENDRKSYRSSDYATDPEEKPKLTIEYEIEPIGKESFWTTAAGSNVNTFNGNFFLCECSDPDVEMAGRGELAKILRAYNSRSDGEGIFGPKWTSNLEQSLSDSGDGPVLYTDADGTPHTFTPNGDGTYEAPGGIYLELSKKKDGTYALKRQDQTVLTFDPAGRLTALTDDKGNQTVLQYTDGKPSVIVDASDREVTLEYNEDGRVAQVTDPADRTVEYAYDTDGHLTQVSKKDADGDTLASFAYGYDSQSRITSVTDPNGNQRTVTYDDEGRVEEVSQPVTVDGESQTATTRLNYDTTNRLTRVTDPKGTDTLYQHNAYGNVIQQTQDPNGLNYKQTFEYDDQNQLIGQKDANANAENRDATYDYEYDDNGNLTRVTQPEGETSTSEYDENNNKTEETDPEGHTTTHEYDQENNPTSSTDAATKSSAEKHDDYGNVTRSTTPMSPGDNQARNGGLEYDRNDNNWPDHWYAYPSKDAVTWADSGLAVNGLTLGTKSLRITDPGETTLIGGSKFIPYNSDQAYFASGYVQTENAKGKAGIQAVGYDADGNITKRIYGDELSGTEGPERLHAVVEPEAFPEETTKFRIRAYVVGQNGDYSGTYTFDGLQVEADHFGAYNLVENGEMERNDDPVDDIPDRWYLAGDIEEDDKLVDESHAGQQSVQLIGSADQWKTLRQDIDLTGKAGAVFTVSGFSKVENPDPKGNIYGYIVETYRDGSKQETFTFNFDKTESHDWQHRTAEIETTKDFDHLKVFYEYSDQSGTAWFDTAKVIPESITTQHAYDSKGNYETQTTDPEGRRVEKAHDSVGNVTGETRDGDTTRYDYDGLDRLTGVTDAQGNTTAYERDANGNKTKVTNAEGHTTTYAYDERDQVTKVTDPLEYTTRFVYDLNGNQTEIRQPNGDTVGYEYNAADRQTAVNHNGEKRYGFDYDPNGNVTEETDEANGETTAFSYDGNNRLEKMSEPNSNETLFSYDGNDQVTKQEITAGSDSFSQTFLYNRLSQLTRIQEDGEDRAHYTYDEADRVAARKNGDGTTALYRYNGAGDLLRKSLYTEGGELLREYRYTYDDKGHQTAVETDEGTTKYEYNERDQLTKETRPDGTVTTFQYDQNGNRTSMEVTQDGSTETTEYTYDEADQLTDVNGTSYTHDKNGNLTDAGRRTYVYDAENRLTEVKDESGGTLASYTYRADGMRKTKTVEGKTIRYHYDQNKNVTYETDEDNNIVARYTYGPDNEPVSMTRDGKTYYYQLNGHGDVIALTDEKGQEVATYQYDAFGNVVDETGDMENPYRYAGYRYDEETGFYYLQSRYYNPEIGRFLTRDRFQGFEEEPLSQNRYTYVENNPVMGVDPDGYTRRFIKVTYETYYISNNTLDKIIGVSGAAGWIQHLLRRVGSYVGFGVTGLAVYLRYWVAGSNGVKISIPYYWYQNLHYKFEWYWWGVRKRYFWGPAYWVRHLPRFYGY</sequence>
<evidence type="ECO:0000259" key="7">
    <source>
        <dbReference type="Pfam" id="PF24517"/>
    </source>
</evidence>
<dbReference type="Pfam" id="PF05593">
    <property type="entry name" value="RHS_repeat"/>
    <property type="match status" value="6"/>
</dbReference>
<evidence type="ECO:0008006" key="11">
    <source>
        <dbReference type="Google" id="ProtNLM"/>
    </source>
</evidence>
<dbReference type="OrthoDB" id="41445at2"/>
<feature type="domain" description="Carbohydrate-binding module family 96" evidence="7">
    <location>
        <begin position="282"/>
        <end position="442"/>
    </location>
</feature>
<accession>A0A235B3M7</accession>
<dbReference type="Gene3D" id="2.180.10.10">
    <property type="entry name" value="RHS repeat-associated core"/>
    <property type="match status" value="2"/>
</dbReference>
<reference evidence="9 10" key="1">
    <citation type="submission" date="2017-07" db="EMBL/GenBank/DDBJ databases">
        <title>The genome sequence of Paludifilum halophilum highlights mechanisms for microbial adaptation to high salt environemnts.</title>
        <authorList>
            <person name="Belbahri L."/>
        </authorList>
    </citation>
    <scope>NUCLEOTIDE SEQUENCE [LARGE SCALE GENOMIC DNA]</scope>
    <source>
        <strain evidence="9 10">DSM 102817</strain>
    </source>
</reference>
<dbReference type="InterPro" id="IPR055372">
    <property type="entry name" value="CBM96"/>
</dbReference>
<dbReference type="InterPro" id="IPR031325">
    <property type="entry name" value="RHS_repeat"/>
</dbReference>
<dbReference type="Pfam" id="PF20148">
    <property type="entry name" value="DUF6531"/>
    <property type="match status" value="1"/>
</dbReference>
<comment type="subcellular location">
    <subcellularLocation>
        <location evidence="1">Secreted</location>
    </subcellularLocation>
</comment>
<dbReference type="NCBIfam" id="NF033679">
    <property type="entry name" value="DNRLRE_dom"/>
    <property type="match status" value="1"/>
</dbReference>
<dbReference type="InterPro" id="IPR006530">
    <property type="entry name" value="YD"/>
</dbReference>
<dbReference type="PANTHER" id="PTHR32305">
    <property type="match status" value="1"/>
</dbReference>
<feature type="compositionally biased region" description="Polar residues" evidence="5">
    <location>
        <begin position="852"/>
        <end position="867"/>
    </location>
</feature>
<feature type="compositionally biased region" description="Low complexity" evidence="5">
    <location>
        <begin position="832"/>
        <end position="841"/>
    </location>
</feature>
<protein>
    <recommendedName>
        <fullName evidence="11">DNRLRE domain-containing protein</fullName>
    </recommendedName>
</protein>
<dbReference type="Gene3D" id="2.60.120.260">
    <property type="entry name" value="Galactose-binding domain-like"/>
    <property type="match status" value="2"/>
</dbReference>
<comment type="caution">
    <text evidence="9">The sequence shown here is derived from an EMBL/GenBank/DDBJ whole genome shotgun (WGS) entry which is preliminary data.</text>
</comment>
<dbReference type="InterPro" id="IPR045351">
    <property type="entry name" value="DUF6531"/>
</dbReference>
<feature type="domain" description="Teneurin-like YD-shell" evidence="8">
    <location>
        <begin position="1486"/>
        <end position="1752"/>
    </location>
</feature>
<dbReference type="EMBL" id="NOWF01000008">
    <property type="protein sequence ID" value="OYD06916.1"/>
    <property type="molecule type" value="Genomic_DNA"/>
</dbReference>
<feature type="compositionally biased region" description="Basic and acidic residues" evidence="5">
    <location>
        <begin position="807"/>
        <end position="826"/>
    </location>
</feature>
<keyword evidence="4" id="KW-0677">Repeat</keyword>
<name>A0A235B3M7_9BACL</name>
<feature type="region of interest" description="Disordered" evidence="5">
    <location>
        <begin position="416"/>
        <end position="435"/>
    </location>
</feature>
<dbReference type="InterPro" id="IPR056823">
    <property type="entry name" value="TEN-like_YD-shell"/>
</dbReference>
<feature type="compositionally biased region" description="Polar residues" evidence="5">
    <location>
        <begin position="1198"/>
        <end position="1207"/>
    </location>
</feature>
<evidence type="ECO:0000256" key="1">
    <source>
        <dbReference type="ARBA" id="ARBA00004613"/>
    </source>
</evidence>
<evidence type="ECO:0000256" key="4">
    <source>
        <dbReference type="ARBA" id="ARBA00022737"/>
    </source>
</evidence>
<dbReference type="RefSeq" id="WP_094265115.1">
    <property type="nucleotide sequence ID" value="NZ_NOWF01000008.1"/>
</dbReference>
<evidence type="ECO:0000259" key="8">
    <source>
        <dbReference type="Pfam" id="PF25023"/>
    </source>
</evidence>
<dbReference type="NCBIfam" id="TIGR03696">
    <property type="entry name" value="Rhs_assc_core"/>
    <property type="match status" value="1"/>
</dbReference>
<keyword evidence="2" id="KW-0964">Secreted</keyword>
<dbReference type="GO" id="GO:0005576">
    <property type="term" value="C:extracellular region"/>
    <property type="evidence" value="ECO:0007669"/>
    <property type="project" value="UniProtKB-SubCell"/>
</dbReference>
<dbReference type="PANTHER" id="PTHR32305:SF17">
    <property type="entry name" value="TRNA NUCLEASE WAPA"/>
    <property type="match status" value="1"/>
</dbReference>
<evidence type="ECO:0000256" key="3">
    <source>
        <dbReference type="ARBA" id="ARBA00022729"/>
    </source>
</evidence>
<keyword evidence="10" id="KW-1185">Reference proteome</keyword>
<feature type="compositionally biased region" description="Basic and acidic residues" evidence="5">
    <location>
        <begin position="1208"/>
        <end position="1218"/>
    </location>
</feature>
<dbReference type="InterPro" id="IPR022385">
    <property type="entry name" value="Rhs_assc_core"/>
</dbReference>
<organism evidence="9 10">
    <name type="scientific">Paludifilum halophilum</name>
    <dbReference type="NCBI Taxonomy" id="1642702"/>
    <lineage>
        <taxon>Bacteria</taxon>
        <taxon>Bacillati</taxon>
        <taxon>Bacillota</taxon>
        <taxon>Bacilli</taxon>
        <taxon>Bacillales</taxon>
        <taxon>Thermoactinomycetaceae</taxon>
        <taxon>Paludifilum</taxon>
    </lineage>
</organism>
<evidence type="ECO:0000256" key="2">
    <source>
        <dbReference type="ARBA" id="ARBA00022525"/>
    </source>
</evidence>
<keyword evidence="3" id="KW-0732">Signal</keyword>